<name>A0ACC3D020_9PEZI</name>
<sequence length="67" mass="7453">MSSSQQPQSSATGFAVSSTSAQYEDTSRPVQYACGECDAKVILKRGDLIRCKDCGHRVLYKERTNRH</sequence>
<dbReference type="Proteomes" id="UP001186974">
    <property type="component" value="Unassembled WGS sequence"/>
</dbReference>
<gene>
    <name evidence="1" type="ORF">LTS18_009894</name>
</gene>
<evidence type="ECO:0000313" key="1">
    <source>
        <dbReference type="EMBL" id="KAK3059861.1"/>
    </source>
</evidence>
<evidence type="ECO:0000313" key="2">
    <source>
        <dbReference type="Proteomes" id="UP001186974"/>
    </source>
</evidence>
<reference evidence="1" key="1">
    <citation type="submission" date="2024-09" db="EMBL/GenBank/DDBJ databases">
        <title>Black Yeasts Isolated from many extreme environments.</title>
        <authorList>
            <person name="Coleine C."/>
            <person name="Stajich J.E."/>
            <person name="Selbmann L."/>
        </authorList>
    </citation>
    <scope>NUCLEOTIDE SEQUENCE</scope>
    <source>
        <strain evidence="1">CCFEE 5737</strain>
    </source>
</reference>
<comment type="caution">
    <text evidence="1">The sequence shown here is derived from an EMBL/GenBank/DDBJ whole genome shotgun (WGS) entry which is preliminary data.</text>
</comment>
<protein>
    <submittedName>
        <fullName evidence="1">Uncharacterized protein</fullName>
    </submittedName>
</protein>
<organism evidence="1 2">
    <name type="scientific">Coniosporium uncinatum</name>
    <dbReference type="NCBI Taxonomy" id="93489"/>
    <lineage>
        <taxon>Eukaryota</taxon>
        <taxon>Fungi</taxon>
        <taxon>Dikarya</taxon>
        <taxon>Ascomycota</taxon>
        <taxon>Pezizomycotina</taxon>
        <taxon>Dothideomycetes</taxon>
        <taxon>Dothideomycetes incertae sedis</taxon>
        <taxon>Coniosporium</taxon>
    </lineage>
</organism>
<keyword evidence="2" id="KW-1185">Reference proteome</keyword>
<dbReference type="EMBL" id="JAWDJW010009053">
    <property type="protein sequence ID" value="KAK3059861.1"/>
    <property type="molecule type" value="Genomic_DNA"/>
</dbReference>
<accession>A0ACC3D020</accession>
<feature type="non-terminal residue" evidence="1">
    <location>
        <position position="67"/>
    </location>
</feature>
<proteinExistence type="predicted"/>